<dbReference type="SUPFAM" id="SSF52540">
    <property type="entry name" value="P-loop containing nucleoside triphosphate hydrolases"/>
    <property type="match status" value="1"/>
</dbReference>
<reference evidence="3 4" key="1">
    <citation type="journal article" date="2019" name="Genome Biol. Evol.">
        <title>Insights into the evolution of the New World diploid cottons (Gossypium, subgenus Houzingenia) based on genome sequencing.</title>
        <authorList>
            <person name="Grover C.E."/>
            <person name="Arick M.A. 2nd"/>
            <person name="Thrash A."/>
            <person name="Conover J.L."/>
            <person name="Sanders W.S."/>
            <person name="Peterson D.G."/>
            <person name="Frelichowski J.E."/>
            <person name="Scheffler J.A."/>
            <person name="Scheffler B.E."/>
            <person name="Wendel J.F."/>
        </authorList>
    </citation>
    <scope>NUCLEOTIDE SEQUENCE [LARGE SCALE GENOMIC DNA]</scope>
    <source>
        <strain evidence="3">57</strain>
        <tissue evidence="3">Leaf</tissue>
    </source>
</reference>
<dbReference type="AlphaFoldDB" id="A0A7J8UWL3"/>
<organism evidence="3 4">
    <name type="scientific">Gossypium klotzschianum</name>
    <dbReference type="NCBI Taxonomy" id="34286"/>
    <lineage>
        <taxon>Eukaryota</taxon>
        <taxon>Viridiplantae</taxon>
        <taxon>Streptophyta</taxon>
        <taxon>Embryophyta</taxon>
        <taxon>Tracheophyta</taxon>
        <taxon>Spermatophyta</taxon>
        <taxon>Magnoliopsida</taxon>
        <taxon>eudicotyledons</taxon>
        <taxon>Gunneridae</taxon>
        <taxon>Pentapetalae</taxon>
        <taxon>rosids</taxon>
        <taxon>malvids</taxon>
        <taxon>Malvales</taxon>
        <taxon>Malvaceae</taxon>
        <taxon>Malvoideae</taxon>
        <taxon>Gossypium</taxon>
    </lineage>
</organism>
<comment type="caution">
    <text evidence="3">The sequence shown here is derived from an EMBL/GenBank/DDBJ whole genome shotgun (WGS) entry which is preliminary data.</text>
</comment>
<keyword evidence="1" id="KW-0547">Nucleotide-binding</keyword>
<dbReference type="InterPro" id="IPR027417">
    <property type="entry name" value="P-loop_NTPase"/>
</dbReference>
<dbReference type="InterPro" id="IPR042197">
    <property type="entry name" value="Apaf_helical"/>
</dbReference>
<dbReference type="SUPFAM" id="SSF52058">
    <property type="entry name" value="L domain-like"/>
    <property type="match status" value="1"/>
</dbReference>
<evidence type="ECO:0000256" key="2">
    <source>
        <dbReference type="ARBA" id="ARBA00022821"/>
    </source>
</evidence>
<dbReference type="Gene3D" id="3.80.10.10">
    <property type="entry name" value="Ribonuclease Inhibitor"/>
    <property type="match status" value="1"/>
</dbReference>
<dbReference type="PROSITE" id="PS51450">
    <property type="entry name" value="LRR"/>
    <property type="match status" value="1"/>
</dbReference>
<dbReference type="Proteomes" id="UP000593573">
    <property type="component" value="Unassembled WGS sequence"/>
</dbReference>
<dbReference type="InterPro" id="IPR001611">
    <property type="entry name" value="Leu-rich_rpt"/>
</dbReference>
<keyword evidence="2" id="KW-0611">Plant defense</keyword>
<sequence>DLLPIATEVAKKCGGLPIAIRTLSTFLRNEPLFVWEDALRQLSKPSSSNFQGVPATVYSTIEWSYDRLQSEEHKQTFLLCSLMGHNDSLGLLLLFAMGLGLFHGVSTIKETRDKLLTVVRQLKASCLLLDGNTNMKIDMHDLISDVALSIASKDNPVFVIRRKHDLSDWPDDETMKECGKISCLGISELPDLLKCPKLTFLGMGSKKPSMKIPTNFFKETKNLKVLFLSGMNLSSLPSSISLLGNLRALVLSDCVLEDIALIGELKNLEILGIAGSDIEMLPEELGQLTKLKRLDLRSCSKLKRIPPGILCKLSRLEELSMGDSSVEWGAEGHSSLQSNSSLAELKALSCLTALEIHISNAKIIPKDFS</sequence>
<accession>A0A7J8UWL3</accession>
<dbReference type="GO" id="GO:0006952">
    <property type="term" value="P:defense response"/>
    <property type="evidence" value="ECO:0007669"/>
    <property type="project" value="UniProtKB-KW"/>
</dbReference>
<feature type="non-terminal residue" evidence="3">
    <location>
        <position position="1"/>
    </location>
</feature>
<evidence type="ECO:0000313" key="4">
    <source>
        <dbReference type="Proteomes" id="UP000593573"/>
    </source>
</evidence>
<evidence type="ECO:0000256" key="1">
    <source>
        <dbReference type="ARBA" id="ARBA00022741"/>
    </source>
</evidence>
<keyword evidence="4" id="KW-1185">Reference proteome</keyword>
<dbReference type="Gene3D" id="1.10.8.430">
    <property type="entry name" value="Helical domain of apoptotic protease-activating factors"/>
    <property type="match status" value="1"/>
</dbReference>
<dbReference type="InterPro" id="IPR050905">
    <property type="entry name" value="Plant_NBS-LRR"/>
</dbReference>
<proteinExistence type="predicted"/>
<evidence type="ECO:0008006" key="5">
    <source>
        <dbReference type="Google" id="ProtNLM"/>
    </source>
</evidence>
<dbReference type="OrthoDB" id="1751378at2759"/>
<dbReference type="PRINTS" id="PR00364">
    <property type="entry name" value="DISEASERSIST"/>
</dbReference>
<dbReference type="InterPro" id="IPR032675">
    <property type="entry name" value="LRR_dom_sf"/>
</dbReference>
<evidence type="ECO:0000313" key="3">
    <source>
        <dbReference type="EMBL" id="MBA0654843.1"/>
    </source>
</evidence>
<dbReference type="PANTHER" id="PTHR33463">
    <property type="entry name" value="NB-ARC DOMAIN-CONTAINING PROTEIN-RELATED"/>
    <property type="match status" value="1"/>
</dbReference>
<gene>
    <name evidence="3" type="ORF">Goklo_021756</name>
</gene>
<protein>
    <recommendedName>
        <fullName evidence="5">NB-ARC domain-containing protein</fullName>
    </recommendedName>
</protein>
<dbReference type="GO" id="GO:0000166">
    <property type="term" value="F:nucleotide binding"/>
    <property type="evidence" value="ECO:0007669"/>
    <property type="project" value="UniProtKB-KW"/>
</dbReference>
<dbReference type="PANTHER" id="PTHR33463:SF192">
    <property type="entry name" value="DISEASE RESISTANCE PROTEIN RPS2-LIKE"/>
    <property type="match status" value="1"/>
</dbReference>
<feature type="non-terminal residue" evidence="3">
    <location>
        <position position="369"/>
    </location>
</feature>
<dbReference type="EMBL" id="JABFAB010000007">
    <property type="protein sequence ID" value="MBA0654843.1"/>
    <property type="molecule type" value="Genomic_DNA"/>
</dbReference>
<name>A0A7J8UWL3_9ROSI</name>